<dbReference type="CDD" id="cd02042">
    <property type="entry name" value="ParAB_family"/>
    <property type="match status" value="1"/>
</dbReference>
<reference evidence="2 3" key="1">
    <citation type="submission" date="2017-07" db="EMBL/GenBank/DDBJ databases">
        <title>Leptospira spp. isolated from tropical soils.</title>
        <authorList>
            <person name="Thibeaux R."/>
            <person name="Iraola G."/>
            <person name="Ferres I."/>
            <person name="Bierque E."/>
            <person name="Girault D."/>
            <person name="Soupe-Gilbert M.-E."/>
            <person name="Picardeau M."/>
            <person name="Goarant C."/>
        </authorList>
    </citation>
    <scope>NUCLEOTIDE SEQUENCE [LARGE SCALE GENOMIC DNA]</scope>
    <source>
        <strain evidence="2 3">MCA1-C-A1</strain>
    </source>
</reference>
<accession>A0A2M9XI46</accession>
<dbReference type="Gene3D" id="3.40.50.300">
    <property type="entry name" value="P-loop containing nucleotide triphosphate hydrolases"/>
    <property type="match status" value="1"/>
</dbReference>
<comment type="caution">
    <text evidence="2">The sequence shown here is derived from an EMBL/GenBank/DDBJ whole genome shotgun (WGS) entry which is preliminary data.</text>
</comment>
<dbReference type="AlphaFoldDB" id="A0A2M9XI46"/>
<dbReference type="Proteomes" id="UP000232196">
    <property type="component" value="Unassembled WGS sequence"/>
</dbReference>
<evidence type="ECO:0000259" key="1">
    <source>
        <dbReference type="Pfam" id="PF13614"/>
    </source>
</evidence>
<sequence>MKQTLCIANQKGGVGKTTTSVHLAVGLARKGEKVLLIDLDAQSNASSVFSESSSKNGKDSFLLFSEKVPIRELITPTRISGLSLLPASSKLSQIDVLLSGKMDGFFILKEALETVANDFDWVVIDCPPSLSLITMNAFVAATGLIVPLQISKFSLDGIEAILEAKNHTVKRFNPGLKILGALLTLFQQRTTMSQTVVPMIEEHLRLFESKIPPSVAVEEAHLLNQSLYEYQPKNKTTKAYQQFTDEVYSFGG</sequence>
<name>A0A2M9XI46_9LEPT</name>
<proteinExistence type="predicted"/>
<evidence type="ECO:0000313" key="2">
    <source>
        <dbReference type="EMBL" id="PJZ27340.1"/>
    </source>
</evidence>
<dbReference type="EMBL" id="NPDN01000001">
    <property type="protein sequence ID" value="PJZ27340.1"/>
    <property type="molecule type" value="Genomic_DNA"/>
</dbReference>
<dbReference type="Pfam" id="PF13614">
    <property type="entry name" value="AAA_31"/>
    <property type="match status" value="1"/>
</dbReference>
<dbReference type="SUPFAM" id="SSF52540">
    <property type="entry name" value="P-loop containing nucleoside triphosphate hydrolases"/>
    <property type="match status" value="1"/>
</dbReference>
<gene>
    <name evidence="2" type="ORF">CH357_01955</name>
</gene>
<dbReference type="PANTHER" id="PTHR13696:SF52">
    <property type="entry name" value="PARA FAMILY PROTEIN CT_582"/>
    <property type="match status" value="1"/>
</dbReference>
<dbReference type="PANTHER" id="PTHR13696">
    <property type="entry name" value="P-LOOP CONTAINING NUCLEOSIDE TRIPHOSPHATE HYDROLASE"/>
    <property type="match status" value="1"/>
</dbReference>
<dbReference type="OrthoDB" id="9777757at2"/>
<keyword evidence="3" id="KW-1185">Reference proteome</keyword>
<dbReference type="FunFam" id="3.40.50.300:FF:000285">
    <property type="entry name" value="Sporulation initiation inhibitor Soj"/>
    <property type="match status" value="1"/>
</dbReference>
<evidence type="ECO:0000313" key="3">
    <source>
        <dbReference type="Proteomes" id="UP000232196"/>
    </source>
</evidence>
<dbReference type="InterPro" id="IPR050678">
    <property type="entry name" value="DNA_Partitioning_ATPase"/>
</dbReference>
<organism evidence="2 3">
    <name type="scientific">Leptospira hartskeerlii</name>
    <dbReference type="NCBI Taxonomy" id="2023177"/>
    <lineage>
        <taxon>Bacteria</taxon>
        <taxon>Pseudomonadati</taxon>
        <taxon>Spirochaetota</taxon>
        <taxon>Spirochaetia</taxon>
        <taxon>Leptospirales</taxon>
        <taxon>Leptospiraceae</taxon>
        <taxon>Leptospira</taxon>
    </lineage>
</organism>
<protein>
    <submittedName>
        <fullName evidence="2">Chromosome partitioning protein ParA</fullName>
    </submittedName>
</protein>
<dbReference type="RefSeq" id="WP_100705084.1">
    <property type="nucleotide sequence ID" value="NZ_NPDL01000004.1"/>
</dbReference>
<dbReference type="InterPro" id="IPR025669">
    <property type="entry name" value="AAA_dom"/>
</dbReference>
<feature type="domain" description="AAA" evidence="1">
    <location>
        <begin position="3"/>
        <end position="178"/>
    </location>
</feature>
<dbReference type="InterPro" id="IPR027417">
    <property type="entry name" value="P-loop_NTPase"/>
</dbReference>
<dbReference type="PIRSF" id="PIRSF009320">
    <property type="entry name" value="Nuc_binding_HP_1000"/>
    <property type="match status" value="1"/>
</dbReference>